<feature type="chain" id="PRO_5001853463" description="Leucine-rich repeat domain-containing protein" evidence="3">
    <location>
        <begin position="21"/>
        <end position="228"/>
    </location>
</feature>
<dbReference type="InterPro" id="IPR003591">
    <property type="entry name" value="Leu-rich_rpt_typical-subtyp"/>
</dbReference>
<dbReference type="InterPro" id="IPR032675">
    <property type="entry name" value="LRR_dom_sf"/>
</dbReference>
<dbReference type="Proteomes" id="UP000031623">
    <property type="component" value="Chromosome"/>
</dbReference>
<dbReference type="AlphaFoldDB" id="A0A090BW23"/>
<dbReference type="InterPro" id="IPR001611">
    <property type="entry name" value="Leu-rich_rpt"/>
</dbReference>
<dbReference type="HOGENOM" id="CLU_044236_3_0_6"/>
<organism evidence="4 5">
    <name type="scientific">Thioploca ingrica</name>
    <dbReference type="NCBI Taxonomy" id="40754"/>
    <lineage>
        <taxon>Bacteria</taxon>
        <taxon>Pseudomonadati</taxon>
        <taxon>Pseudomonadota</taxon>
        <taxon>Gammaproteobacteria</taxon>
        <taxon>Thiotrichales</taxon>
        <taxon>Thiotrichaceae</taxon>
        <taxon>Thioploca</taxon>
    </lineage>
</organism>
<evidence type="ECO:0000313" key="5">
    <source>
        <dbReference type="Proteomes" id="UP000031623"/>
    </source>
</evidence>
<evidence type="ECO:0008006" key="6">
    <source>
        <dbReference type="Google" id="ProtNLM"/>
    </source>
</evidence>
<dbReference type="Pfam" id="PF12799">
    <property type="entry name" value="LRR_4"/>
    <property type="match status" value="3"/>
</dbReference>
<dbReference type="KEGG" id="tig:THII_3559"/>
<dbReference type="PANTHER" id="PTHR46652">
    <property type="entry name" value="LEUCINE-RICH REPEAT AND IQ DOMAIN-CONTAINING PROTEIN 1-RELATED"/>
    <property type="match status" value="1"/>
</dbReference>
<evidence type="ECO:0000256" key="2">
    <source>
        <dbReference type="ARBA" id="ARBA00022737"/>
    </source>
</evidence>
<dbReference type="OrthoDB" id="5149141at2"/>
<protein>
    <recommendedName>
        <fullName evidence="6">Leucine-rich repeat domain-containing protein</fullName>
    </recommendedName>
</protein>
<name>A0A090BW23_9GAMM</name>
<proteinExistence type="predicted"/>
<reference evidence="4 5" key="1">
    <citation type="journal article" date="2014" name="ISME J.">
        <title>Ecophysiology of Thioploca ingrica as revealed by the complete genome sequence supplemented with proteomic evidence.</title>
        <authorList>
            <person name="Kojima H."/>
            <person name="Ogura Y."/>
            <person name="Yamamoto N."/>
            <person name="Togashi T."/>
            <person name="Mori H."/>
            <person name="Watanabe T."/>
            <person name="Nemoto F."/>
            <person name="Kurokawa K."/>
            <person name="Hayashi T."/>
            <person name="Fukui M."/>
        </authorList>
    </citation>
    <scope>NUCLEOTIDE SEQUENCE [LARGE SCALE GENOMIC DNA]</scope>
</reference>
<keyword evidence="3" id="KW-0732">Signal</keyword>
<gene>
    <name evidence="4" type="ORF">THII_3559</name>
</gene>
<dbReference type="Gene3D" id="3.80.10.10">
    <property type="entry name" value="Ribonuclease Inhibitor"/>
    <property type="match status" value="1"/>
</dbReference>
<dbReference type="SUPFAM" id="SSF52075">
    <property type="entry name" value="Outer arm dynein light chain 1"/>
    <property type="match status" value="1"/>
</dbReference>
<dbReference type="PROSITE" id="PS51450">
    <property type="entry name" value="LRR"/>
    <property type="match status" value="4"/>
</dbReference>
<dbReference type="SMART" id="SM00369">
    <property type="entry name" value="LRR_TYP"/>
    <property type="match status" value="3"/>
</dbReference>
<dbReference type="InterPro" id="IPR050836">
    <property type="entry name" value="SDS22/Internalin_LRR"/>
</dbReference>
<feature type="signal peptide" evidence="3">
    <location>
        <begin position="1"/>
        <end position="20"/>
    </location>
</feature>
<keyword evidence="2" id="KW-0677">Repeat</keyword>
<accession>A0A090BW23</accession>
<dbReference type="SMART" id="SM00365">
    <property type="entry name" value="LRR_SD22"/>
    <property type="match status" value="4"/>
</dbReference>
<dbReference type="InterPro" id="IPR025875">
    <property type="entry name" value="Leu-rich_rpt_4"/>
</dbReference>
<sequence>MSKVKTLLLYLLLTVTYAQEQEQSFSAGSDPKAEQKAFYRACTSPDQVSAEVRYTMNLMKNYFDTIDCYWDWENLYHEKELGWADDKNIVDISPFAGLDNLESLYLYNNNINDITPLAGLINLKELKLRQNQIINLQPLSELIHLEYLSLSSNKITDISPLRKLKNLKTLYLHDNQIKDVTPLRGLKQLENLTLWDNPIDKTHCPIGSEVPKELDSFCREWREEDQNP</sequence>
<evidence type="ECO:0000313" key="4">
    <source>
        <dbReference type="EMBL" id="BAP57856.1"/>
    </source>
</evidence>
<keyword evidence="5" id="KW-1185">Reference proteome</keyword>
<dbReference type="PANTHER" id="PTHR46652:SF3">
    <property type="entry name" value="LEUCINE-RICH REPEAT-CONTAINING PROTEIN 9"/>
    <property type="match status" value="1"/>
</dbReference>
<dbReference type="STRING" id="40754.THII_3559"/>
<evidence type="ECO:0000256" key="1">
    <source>
        <dbReference type="ARBA" id="ARBA00022614"/>
    </source>
</evidence>
<evidence type="ECO:0000256" key="3">
    <source>
        <dbReference type="SAM" id="SignalP"/>
    </source>
</evidence>
<dbReference type="EMBL" id="AP014633">
    <property type="protein sequence ID" value="BAP57856.1"/>
    <property type="molecule type" value="Genomic_DNA"/>
</dbReference>
<keyword evidence="1" id="KW-0433">Leucine-rich repeat</keyword>